<organism evidence="2 3">
    <name type="scientific">Oceanospirillum multiglobuliferum</name>
    <dbReference type="NCBI Taxonomy" id="64969"/>
    <lineage>
        <taxon>Bacteria</taxon>
        <taxon>Pseudomonadati</taxon>
        <taxon>Pseudomonadota</taxon>
        <taxon>Gammaproteobacteria</taxon>
        <taxon>Oceanospirillales</taxon>
        <taxon>Oceanospirillaceae</taxon>
        <taxon>Oceanospirillum</taxon>
    </lineage>
</organism>
<dbReference type="AlphaFoldDB" id="A0A1T4SBJ1"/>
<sequence length="190" mass="20093">MQKIRKVTLALCCAALCQTANAADYFQIGLGGASVGFVGSSSLSSTSTHYDTNKAALKIGGASTTQNMYITGGLTVIGFEGQDKIYTLDLATHFFAAPSFYVGGVIGYQEYKYDNASMMSSIGATSSKFDFNGLTAGISVGGLLFYDNVDVNLTYRFVNGRSASITSATGSADIEIERIVQLSISRNIML</sequence>
<dbReference type="EMBL" id="MTSM01000014">
    <property type="protein sequence ID" value="OPX55023.1"/>
    <property type="molecule type" value="Genomic_DNA"/>
</dbReference>
<dbReference type="SUPFAM" id="SSF103515">
    <property type="entry name" value="Autotransporter"/>
    <property type="match status" value="1"/>
</dbReference>
<evidence type="ECO:0000313" key="3">
    <source>
        <dbReference type="Proteomes" id="UP000191418"/>
    </source>
</evidence>
<comment type="caution">
    <text evidence="2">The sequence shown here is derived from an EMBL/GenBank/DDBJ whole genome shotgun (WGS) entry which is preliminary data.</text>
</comment>
<dbReference type="Proteomes" id="UP000191418">
    <property type="component" value="Unassembled WGS sequence"/>
</dbReference>
<evidence type="ECO:0000313" key="2">
    <source>
        <dbReference type="EMBL" id="OPX55023.1"/>
    </source>
</evidence>
<feature type="chain" id="PRO_5012820703" description="Outer membrane protein beta-barrel domain-containing protein" evidence="1">
    <location>
        <begin position="23"/>
        <end position="190"/>
    </location>
</feature>
<name>A0A1T4SBJ1_9GAMM</name>
<keyword evidence="1" id="KW-0732">Signal</keyword>
<dbReference type="InterPro" id="IPR036709">
    <property type="entry name" value="Autotransporte_beta_dom_sf"/>
</dbReference>
<protein>
    <recommendedName>
        <fullName evidence="4">Outer membrane protein beta-barrel domain-containing protein</fullName>
    </recommendedName>
</protein>
<feature type="signal peptide" evidence="1">
    <location>
        <begin position="1"/>
        <end position="22"/>
    </location>
</feature>
<dbReference type="RefSeq" id="WP_078746423.1">
    <property type="nucleotide sequence ID" value="NZ_FUXG01000027.1"/>
</dbReference>
<reference evidence="2 3" key="1">
    <citation type="submission" date="2017-01" db="EMBL/GenBank/DDBJ databases">
        <title>Genome Sequencing of a Marine Spirillum, Oceanospirillum multiglobuliferum ATCC 33336, from Japan.</title>
        <authorList>
            <person name="Carney J.G."/>
            <person name="Trachtenberg A.M."/>
            <person name="Rheaume B.A."/>
            <person name="Linnane J.D."/>
            <person name="Pitts N.L."/>
            <person name="Mykles D.L."/>
            <person name="Maclea K.S."/>
        </authorList>
    </citation>
    <scope>NUCLEOTIDE SEQUENCE [LARGE SCALE GENOMIC DNA]</scope>
    <source>
        <strain evidence="2 3">ATCC 33336</strain>
    </source>
</reference>
<evidence type="ECO:0000256" key="1">
    <source>
        <dbReference type="SAM" id="SignalP"/>
    </source>
</evidence>
<accession>A0A1T4SBJ1</accession>
<evidence type="ECO:0008006" key="4">
    <source>
        <dbReference type="Google" id="ProtNLM"/>
    </source>
</evidence>
<keyword evidence="3" id="KW-1185">Reference proteome</keyword>
<gene>
    <name evidence="2" type="ORF">BTE48_11025</name>
</gene>
<proteinExistence type="predicted"/>